<keyword evidence="3" id="KW-0238">DNA-binding</keyword>
<feature type="region of interest" description="Disordered" evidence="6">
    <location>
        <begin position="345"/>
        <end position="375"/>
    </location>
</feature>
<name>A0ABQ7JDN2_9APIC</name>
<protein>
    <recommendedName>
        <fullName evidence="7">AP2/ERF domain-containing protein</fullName>
    </recommendedName>
</protein>
<keyword evidence="5" id="KW-0539">Nucleus</keyword>
<dbReference type="Proteomes" id="UP000823046">
    <property type="component" value="Unassembled WGS sequence"/>
</dbReference>
<proteinExistence type="predicted"/>
<sequence length="689" mass="75792">MKLDTSESDTHPIKSSDLKNHRPIPPNAPRVTTVPDEHYYCNVPGVYYHFSKGEWRLVYRDPQCRNKRIQKTYSIRKYGFYGAKEKAVEFKHCIDLQTPPGSLSRKRSAPKKMTSPKIETNFRMLSEPTCYPFPFTSTESDIPQYIPVSDFLSDRNISQQSTVEKIEDPSYPRFGSAFSHAFDTAADISHGSALLDAYNDKSPFQGLFASNSINPSLEPSLLWSHEATNGMTEAMIGNSSYPPSTLPSYGPSSMRDASMAQFSSLNEMPAEAYPPQMGTNIFERWSPILTMPFAIPSAVSNVSEISTNDSFGGDSSFFMNPSMKGALEGASDVLMTRNGEPNVDYYSSTSSLPPKKRSVQQIPSPTSPLRERWGIPSPLAGERVYGMSAAPSSSPSPFGVKNESTSSVFYMDSVNSVPSTMRYNPFRDPPSTPLATTASHFISRNTVVSISDSTVSSQVFMCPPVEDGRNSNASLHLEASMYGEKDGKLSPQPHLPNPFLSRGSTISSPYPSLSTFSPTASTARYSASQNSSPFSTVTDGLSISPIASPDPFMADFRSCLHETTGQLFPQSSASSLCDFPTNFTFTEPARTMTGIPFSQALQREALSAPVIISSAYHEQKISTPSERGWPQSPFLPEGGTWTETRIAPPSLPTKVTFQQLEKRVQPYRQREDRTSPAGFAHFNPNYLIG</sequence>
<evidence type="ECO:0000256" key="4">
    <source>
        <dbReference type="ARBA" id="ARBA00023163"/>
    </source>
</evidence>
<feature type="region of interest" description="Disordered" evidence="6">
    <location>
        <begin position="234"/>
        <end position="253"/>
    </location>
</feature>
<feature type="region of interest" description="Disordered" evidence="6">
    <location>
        <begin position="1"/>
        <end position="31"/>
    </location>
</feature>
<organism evidence="8 9">
    <name type="scientific">Cardiosporidium cionae</name>
    <dbReference type="NCBI Taxonomy" id="476202"/>
    <lineage>
        <taxon>Eukaryota</taxon>
        <taxon>Sar</taxon>
        <taxon>Alveolata</taxon>
        <taxon>Apicomplexa</taxon>
        <taxon>Aconoidasida</taxon>
        <taxon>Nephromycida</taxon>
        <taxon>Cardiosporidium</taxon>
    </lineage>
</organism>
<evidence type="ECO:0000256" key="5">
    <source>
        <dbReference type="ARBA" id="ARBA00023242"/>
    </source>
</evidence>
<evidence type="ECO:0000256" key="6">
    <source>
        <dbReference type="SAM" id="MobiDB-lite"/>
    </source>
</evidence>
<reference evidence="8 9" key="1">
    <citation type="journal article" date="2020" name="bioRxiv">
        <title>Metabolic contributions of an alphaproteobacterial endosymbiont in the apicomplexan Cardiosporidium cionae.</title>
        <authorList>
            <person name="Hunter E.S."/>
            <person name="Paight C.J."/>
            <person name="Lane C.E."/>
        </authorList>
    </citation>
    <scope>NUCLEOTIDE SEQUENCE [LARGE SCALE GENOMIC DNA]</scope>
    <source>
        <strain evidence="8">ESH_2018</strain>
    </source>
</reference>
<feature type="compositionally biased region" description="Basic and acidic residues" evidence="6">
    <location>
        <begin position="1"/>
        <end position="20"/>
    </location>
</feature>
<feature type="compositionally biased region" description="Polar residues" evidence="6">
    <location>
        <begin position="234"/>
        <end position="251"/>
    </location>
</feature>
<comment type="subcellular location">
    <subcellularLocation>
        <location evidence="1">Nucleus</location>
    </subcellularLocation>
</comment>
<evidence type="ECO:0000256" key="1">
    <source>
        <dbReference type="ARBA" id="ARBA00004123"/>
    </source>
</evidence>
<keyword evidence="2" id="KW-0805">Transcription regulation</keyword>
<dbReference type="Gene3D" id="1.20.5.2050">
    <property type="match status" value="1"/>
</dbReference>
<accession>A0ABQ7JDN2</accession>
<evidence type="ECO:0000256" key="3">
    <source>
        <dbReference type="ARBA" id="ARBA00023125"/>
    </source>
</evidence>
<dbReference type="InterPro" id="IPR001471">
    <property type="entry name" value="AP2/ERF_dom"/>
</dbReference>
<dbReference type="Pfam" id="PF00847">
    <property type="entry name" value="AP2"/>
    <property type="match status" value="1"/>
</dbReference>
<evidence type="ECO:0000259" key="7">
    <source>
        <dbReference type="Pfam" id="PF00847"/>
    </source>
</evidence>
<evidence type="ECO:0000313" key="9">
    <source>
        <dbReference type="Proteomes" id="UP000823046"/>
    </source>
</evidence>
<gene>
    <name evidence="8" type="ORF">IE077_000113</name>
</gene>
<feature type="domain" description="AP2/ERF" evidence="7">
    <location>
        <begin position="42"/>
        <end position="94"/>
    </location>
</feature>
<keyword evidence="9" id="KW-1185">Reference proteome</keyword>
<evidence type="ECO:0000256" key="2">
    <source>
        <dbReference type="ARBA" id="ARBA00023015"/>
    </source>
</evidence>
<keyword evidence="4" id="KW-0804">Transcription</keyword>
<evidence type="ECO:0000313" key="8">
    <source>
        <dbReference type="EMBL" id="KAF8822015.1"/>
    </source>
</evidence>
<comment type="caution">
    <text evidence="8">The sequence shown here is derived from an EMBL/GenBank/DDBJ whole genome shotgun (WGS) entry which is preliminary data.</text>
</comment>
<dbReference type="EMBL" id="JADAQX010000097">
    <property type="protein sequence ID" value="KAF8822015.1"/>
    <property type="molecule type" value="Genomic_DNA"/>
</dbReference>